<comment type="caution">
    <text evidence="1">The sequence shown here is derived from an EMBL/GenBank/DDBJ whole genome shotgun (WGS) entry which is preliminary data.</text>
</comment>
<organism evidence="1 2">
    <name type="scientific">Paracoccus shanxieyensis</name>
    <dbReference type="NCBI Taxonomy" id="2675752"/>
    <lineage>
        <taxon>Bacteria</taxon>
        <taxon>Pseudomonadati</taxon>
        <taxon>Pseudomonadota</taxon>
        <taxon>Alphaproteobacteria</taxon>
        <taxon>Rhodobacterales</taxon>
        <taxon>Paracoccaceae</taxon>
        <taxon>Paracoccus</taxon>
    </lineage>
</organism>
<reference evidence="1 2" key="1">
    <citation type="submission" date="2019-11" db="EMBL/GenBank/DDBJ databases">
        <authorList>
            <person name="Dong K."/>
        </authorList>
    </citation>
    <scope>NUCLEOTIDE SEQUENCE [LARGE SCALE GENOMIC DNA]</scope>
    <source>
        <strain evidence="1 2">DK608</strain>
    </source>
</reference>
<dbReference type="Proteomes" id="UP000478740">
    <property type="component" value="Unassembled WGS sequence"/>
</dbReference>
<accession>A0A6L6ITZ4</accession>
<dbReference type="InterPro" id="IPR035709">
    <property type="entry name" value="YoaB-like"/>
</dbReference>
<protein>
    <submittedName>
        <fullName evidence="1">RidA family protein</fullName>
    </submittedName>
</protein>
<evidence type="ECO:0000313" key="1">
    <source>
        <dbReference type="EMBL" id="MTH64005.1"/>
    </source>
</evidence>
<dbReference type="PANTHER" id="PTHR47328:SF1">
    <property type="entry name" value="RUTC FAMILY PROTEIN YOAB"/>
    <property type="match status" value="1"/>
</dbReference>
<dbReference type="SUPFAM" id="SSF55298">
    <property type="entry name" value="YjgF-like"/>
    <property type="match status" value="1"/>
</dbReference>
<dbReference type="PANTHER" id="PTHR47328">
    <property type="match status" value="1"/>
</dbReference>
<sequence length="118" mass="12622">MSITRAEPNGKRLSHVVVHNGVAYVTGQVAADRSADVAGQTRQVLARIDELLAVAGTDRSNILFAQIWLKHCVQDFAAMNAAWDAWIPEDALPARATVEANMAAENILVEIACQAAVA</sequence>
<dbReference type="InterPro" id="IPR035959">
    <property type="entry name" value="RutC-like_sf"/>
</dbReference>
<dbReference type="EMBL" id="WMII01000005">
    <property type="protein sequence ID" value="MTH64005.1"/>
    <property type="molecule type" value="Genomic_DNA"/>
</dbReference>
<dbReference type="CDD" id="cd06150">
    <property type="entry name" value="YjgF_YER057c_UK114_like_2"/>
    <property type="match status" value="1"/>
</dbReference>
<gene>
    <name evidence="1" type="ORF">GL284_06975</name>
</gene>
<dbReference type="InterPro" id="IPR006175">
    <property type="entry name" value="YjgF/YER057c/UK114"/>
</dbReference>
<keyword evidence="2" id="KW-1185">Reference proteome</keyword>
<dbReference type="Pfam" id="PF01042">
    <property type="entry name" value="Ribonuc_L-PSP"/>
    <property type="match status" value="1"/>
</dbReference>
<dbReference type="AlphaFoldDB" id="A0A6L6ITZ4"/>
<name>A0A6L6ITZ4_9RHOB</name>
<evidence type="ECO:0000313" key="2">
    <source>
        <dbReference type="Proteomes" id="UP000478740"/>
    </source>
</evidence>
<dbReference type="Gene3D" id="3.30.1330.40">
    <property type="entry name" value="RutC-like"/>
    <property type="match status" value="1"/>
</dbReference>
<dbReference type="RefSeq" id="WP_155043875.1">
    <property type="nucleotide sequence ID" value="NZ_WMIH01000004.1"/>
</dbReference>
<proteinExistence type="predicted"/>